<reference evidence="2" key="1">
    <citation type="submission" date="2016-06" db="EMBL/GenBank/DDBJ databases">
        <authorList>
            <person name="Berg J.A."/>
            <person name="Stratton M.L."/>
            <person name="Esplin I.D."/>
            <person name="Jensen G.L."/>
            <person name="Merrill B.D."/>
            <person name="Breakwell D.P."/>
            <person name="Hope S."/>
            <person name="Grose J.H."/>
        </authorList>
    </citation>
    <scope>NUCLEOTIDE SEQUENCE [LARGE SCALE GENOMIC DNA]</scope>
</reference>
<proteinExistence type="predicted"/>
<organism evidence="1 2">
    <name type="scientific">Erwinia phage vB_EamM_Stratton</name>
    <dbReference type="NCBI Taxonomy" id="1883378"/>
    <lineage>
        <taxon>Viruses</taxon>
        <taxon>Duplodnaviria</taxon>
        <taxon>Heunggongvirae</taxon>
        <taxon>Uroviricota</taxon>
        <taxon>Caudoviricetes</taxon>
        <taxon>Chimalliviridae</taxon>
        <taxon>Erskinevirus</taxon>
        <taxon>Erskinevirus EaH2</taxon>
    </lineage>
</organism>
<sequence>MSEMILDSLFLVTITHINKNGKPPRNVFIERHGFIRRYHLQAVLVIACKVAQMKRPSVACSTNHILMILQRAISVIRRKRRRASFRFYPNSTNKVVGGDMSKVVDLREASCNVRGLALNRLLGVINETGREPTPPEGQAALELLRNAELVIVDTDLQSARMQNYLARQVLLTLCVTSEQASELTLPEVPVWGDPQVDHQ</sequence>
<gene>
    <name evidence="1" type="ORF">STRATTON_117</name>
</gene>
<protein>
    <submittedName>
        <fullName evidence="1">Uncharacterized protein</fullName>
    </submittedName>
</protein>
<evidence type="ECO:0000313" key="2">
    <source>
        <dbReference type="Proteomes" id="UP000221949"/>
    </source>
</evidence>
<dbReference type="Proteomes" id="UP000221949">
    <property type="component" value="Segment"/>
</dbReference>
<dbReference type="EMBL" id="KX397373">
    <property type="protein sequence ID" value="ANZ50542.1"/>
    <property type="molecule type" value="Genomic_DNA"/>
</dbReference>
<evidence type="ECO:0000313" key="1">
    <source>
        <dbReference type="EMBL" id="ANZ50542.1"/>
    </source>
</evidence>
<accession>A0A1B2IH27</accession>
<name>A0A1B2IH27_9CAUD</name>